<evidence type="ECO:0000313" key="2">
    <source>
        <dbReference type="EMBL" id="ELW49033.1"/>
    </source>
</evidence>
<dbReference type="InParanoid" id="L9JFB5"/>
<organism evidence="2 3">
    <name type="scientific">Tupaia chinensis</name>
    <name type="common">Chinese tree shrew</name>
    <name type="synonym">Tupaia belangeri chinensis</name>
    <dbReference type="NCBI Taxonomy" id="246437"/>
    <lineage>
        <taxon>Eukaryota</taxon>
        <taxon>Metazoa</taxon>
        <taxon>Chordata</taxon>
        <taxon>Craniata</taxon>
        <taxon>Vertebrata</taxon>
        <taxon>Euteleostomi</taxon>
        <taxon>Mammalia</taxon>
        <taxon>Eutheria</taxon>
        <taxon>Euarchontoglires</taxon>
        <taxon>Scandentia</taxon>
        <taxon>Tupaiidae</taxon>
        <taxon>Tupaia</taxon>
    </lineage>
</organism>
<proteinExistence type="predicted"/>
<dbReference type="Proteomes" id="UP000011518">
    <property type="component" value="Unassembled WGS sequence"/>
</dbReference>
<protein>
    <submittedName>
        <fullName evidence="2">Uncharacterized protein</fullName>
    </submittedName>
</protein>
<dbReference type="AlphaFoldDB" id="L9JFB5"/>
<name>L9JFB5_TUPCH</name>
<evidence type="ECO:0000313" key="3">
    <source>
        <dbReference type="Proteomes" id="UP000011518"/>
    </source>
</evidence>
<reference evidence="3" key="2">
    <citation type="journal article" date="2013" name="Nat. Commun.">
        <title>Genome of the Chinese tree shrew.</title>
        <authorList>
            <person name="Fan Y."/>
            <person name="Huang Z.Y."/>
            <person name="Cao C.C."/>
            <person name="Chen C.S."/>
            <person name="Chen Y.X."/>
            <person name="Fan D.D."/>
            <person name="He J."/>
            <person name="Hou H.L."/>
            <person name="Hu L."/>
            <person name="Hu X.T."/>
            <person name="Jiang X.T."/>
            <person name="Lai R."/>
            <person name="Lang Y.S."/>
            <person name="Liang B."/>
            <person name="Liao S.G."/>
            <person name="Mu D."/>
            <person name="Ma Y.Y."/>
            <person name="Niu Y.Y."/>
            <person name="Sun X.Q."/>
            <person name="Xia J.Q."/>
            <person name="Xiao J."/>
            <person name="Xiong Z.Q."/>
            <person name="Xu L."/>
            <person name="Yang L."/>
            <person name="Zhang Y."/>
            <person name="Zhao W."/>
            <person name="Zhao X.D."/>
            <person name="Zheng Y.T."/>
            <person name="Zhou J.M."/>
            <person name="Zhu Y.B."/>
            <person name="Zhang G.J."/>
            <person name="Wang J."/>
            <person name="Yao Y.G."/>
        </authorList>
    </citation>
    <scope>NUCLEOTIDE SEQUENCE [LARGE SCALE GENOMIC DNA]</scope>
</reference>
<keyword evidence="3" id="KW-1185">Reference proteome</keyword>
<gene>
    <name evidence="2" type="ORF">TREES_T100000901</name>
</gene>
<evidence type="ECO:0000256" key="1">
    <source>
        <dbReference type="SAM" id="MobiDB-lite"/>
    </source>
</evidence>
<reference evidence="3" key="1">
    <citation type="submission" date="2012-07" db="EMBL/GenBank/DDBJ databases">
        <title>Genome of the Chinese tree shrew, a rising model animal genetically related to primates.</title>
        <authorList>
            <person name="Zhang G."/>
            <person name="Fan Y."/>
            <person name="Yao Y."/>
            <person name="Huang Z."/>
        </authorList>
    </citation>
    <scope>NUCLEOTIDE SEQUENCE [LARGE SCALE GENOMIC DNA]</scope>
</reference>
<dbReference type="EMBL" id="KB321007">
    <property type="protein sequence ID" value="ELW49033.1"/>
    <property type="molecule type" value="Genomic_DNA"/>
</dbReference>
<accession>L9JFB5</accession>
<feature type="region of interest" description="Disordered" evidence="1">
    <location>
        <begin position="49"/>
        <end position="125"/>
    </location>
</feature>
<sequence>MFSRNHDGALIDSTAHCEPGLQRAVPLGFVQADSTYAYGMLLRTRLSFSGPDRVSRQLADTTHTQSRHMGTKTTQVSLRGSARVCCGSQREAQNNEKGAAGNVRPRPTPTALREAPCSPPSQSSE</sequence>